<dbReference type="EMBL" id="DS028128">
    <property type="protein sequence ID" value="EEY53832.1"/>
    <property type="molecule type" value="Genomic_DNA"/>
</dbReference>
<reference evidence="3" key="1">
    <citation type="journal article" date="2009" name="Nature">
        <title>Genome sequence and analysis of the Irish potato famine pathogen Phytophthora infestans.</title>
        <authorList>
            <consortium name="The Broad Institute Genome Sequencing Platform"/>
            <person name="Haas B.J."/>
            <person name="Kamoun S."/>
            <person name="Zody M.C."/>
            <person name="Jiang R.H."/>
            <person name="Handsaker R.E."/>
            <person name="Cano L.M."/>
            <person name="Grabherr M."/>
            <person name="Kodira C.D."/>
            <person name="Raffaele S."/>
            <person name="Torto-Alalibo T."/>
            <person name="Bozkurt T.O."/>
            <person name="Ah-Fong A.M."/>
            <person name="Alvarado L."/>
            <person name="Anderson V.L."/>
            <person name="Armstrong M.R."/>
            <person name="Avrova A."/>
            <person name="Baxter L."/>
            <person name="Beynon J."/>
            <person name="Boevink P.C."/>
            <person name="Bollmann S.R."/>
            <person name="Bos J.I."/>
            <person name="Bulone V."/>
            <person name="Cai G."/>
            <person name="Cakir C."/>
            <person name="Carrington J.C."/>
            <person name="Chawner M."/>
            <person name="Conti L."/>
            <person name="Costanzo S."/>
            <person name="Ewan R."/>
            <person name="Fahlgren N."/>
            <person name="Fischbach M.A."/>
            <person name="Fugelstad J."/>
            <person name="Gilroy E.M."/>
            <person name="Gnerre S."/>
            <person name="Green P.J."/>
            <person name="Grenville-Briggs L.J."/>
            <person name="Griffith J."/>
            <person name="Grunwald N.J."/>
            <person name="Horn K."/>
            <person name="Horner N.R."/>
            <person name="Hu C.H."/>
            <person name="Huitema E."/>
            <person name="Jeong D.H."/>
            <person name="Jones A.M."/>
            <person name="Jones J.D."/>
            <person name="Jones R.W."/>
            <person name="Karlsson E.K."/>
            <person name="Kunjeti S.G."/>
            <person name="Lamour K."/>
            <person name="Liu Z."/>
            <person name="Ma L."/>
            <person name="Maclean D."/>
            <person name="Chibucos M.C."/>
            <person name="McDonald H."/>
            <person name="McWalters J."/>
            <person name="Meijer H.J."/>
            <person name="Morgan W."/>
            <person name="Morris P.F."/>
            <person name="Munro C.A."/>
            <person name="O'Neill K."/>
            <person name="Ospina-Giraldo M."/>
            <person name="Pinzon A."/>
            <person name="Pritchard L."/>
            <person name="Ramsahoye B."/>
            <person name="Ren Q."/>
            <person name="Restrepo S."/>
            <person name="Roy S."/>
            <person name="Sadanandom A."/>
            <person name="Savidor A."/>
            <person name="Schornack S."/>
            <person name="Schwartz D.C."/>
            <person name="Schumann U.D."/>
            <person name="Schwessinger B."/>
            <person name="Seyer L."/>
            <person name="Sharpe T."/>
            <person name="Silvar C."/>
            <person name="Song J."/>
            <person name="Studholme D.J."/>
            <person name="Sykes S."/>
            <person name="Thines M."/>
            <person name="van de Vondervoort P.J."/>
            <person name="Phuntumart V."/>
            <person name="Wawra S."/>
            <person name="Weide R."/>
            <person name="Win J."/>
            <person name="Young C."/>
            <person name="Zhou S."/>
            <person name="Fry W."/>
            <person name="Meyers B.C."/>
            <person name="van West P."/>
            <person name="Ristaino J."/>
            <person name="Govers F."/>
            <person name="Birch P.R."/>
            <person name="Whisson S.C."/>
            <person name="Judelson H.S."/>
            <person name="Nusbaum C."/>
        </authorList>
    </citation>
    <scope>NUCLEOTIDE SEQUENCE [LARGE SCALE GENOMIC DNA]</scope>
    <source>
        <strain evidence="3">T30-4</strain>
    </source>
</reference>
<keyword evidence="3" id="KW-1185">Reference proteome</keyword>
<protein>
    <submittedName>
        <fullName evidence="2">Uncharacterized protein</fullName>
    </submittedName>
</protein>
<dbReference type="Proteomes" id="UP000006643">
    <property type="component" value="Unassembled WGS sequence"/>
</dbReference>
<gene>
    <name evidence="2" type="ORF">PITG_07436</name>
</gene>
<dbReference type="AlphaFoldDB" id="D0N8E7"/>
<dbReference type="HOGENOM" id="CLU_1829139_0_0_1"/>
<feature type="compositionally biased region" description="Polar residues" evidence="1">
    <location>
        <begin position="100"/>
        <end position="120"/>
    </location>
</feature>
<dbReference type="GeneID" id="9480432"/>
<dbReference type="KEGG" id="pif:PITG_07436"/>
<feature type="region of interest" description="Disordered" evidence="1">
    <location>
        <begin position="80"/>
        <end position="141"/>
    </location>
</feature>
<sequence length="141" mass="15430">MVIFDKLNVLKNEKYRHIYNAKATIFMDDKQYMSVNFKRQSLKLHAHGSYFVLYLLLLKGPRAVAHTSIPVSVSLVTADSSKGYPPLTRPPPRATTTTTNGSTSSFSAQLLTHSVPSGSAQRIPGSSAPPTLDSLSRFSGF</sequence>
<evidence type="ECO:0000256" key="1">
    <source>
        <dbReference type="SAM" id="MobiDB-lite"/>
    </source>
</evidence>
<evidence type="ECO:0000313" key="2">
    <source>
        <dbReference type="EMBL" id="EEY53832.1"/>
    </source>
</evidence>
<proteinExistence type="predicted"/>
<evidence type="ECO:0000313" key="3">
    <source>
        <dbReference type="Proteomes" id="UP000006643"/>
    </source>
</evidence>
<name>D0N8E7_PHYIT</name>
<dbReference type="RefSeq" id="XP_002904463.1">
    <property type="nucleotide sequence ID" value="XM_002904417.1"/>
</dbReference>
<dbReference type="VEuPathDB" id="FungiDB:PITG_07436"/>
<accession>D0N8E7</accession>
<organism evidence="2 3">
    <name type="scientific">Phytophthora infestans (strain T30-4)</name>
    <name type="common">Potato late blight agent</name>
    <dbReference type="NCBI Taxonomy" id="403677"/>
    <lineage>
        <taxon>Eukaryota</taxon>
        <taxon>Sar</taxon>
        <taxon>Stramenopiles</taxon>
        <taxon>Oomycota</taxon>
        <taxon>Peronosporomycetes</taxon>
        <taxon>Peronosporales</taxon>
        <taxon>Peronosporaceae</taxon>
        <taxon>Phytophthora</taxon>
    </lineage>
</organism>
<dbReference type="InParanoid" id="D0N8E7"/>